<feature type="domain" description="SGNH hydrolase-type esterase" evidence="2">
    <location>
        <begin position="168"/>
        <end position="337"/>
    </location>
</feature>
<dbReference type="CDD" id="cd01831">
    <property type="entry name" value="Endoglucanase_E_like"/>
    <property type="match status" value="1"/>
</dbReference>
<evidence type="ECO:0000313" key="4">
    <source>
        <dbReference type="EMBL" id="SDG13918.1"/>
    </source>
</evidence>
<feature type="signal peptide" evidence="1">
    <location>
        <begin position="1"/>
        <end position="25"/>
    </location>
</feature>
<dbReference type="SUPFAM" id="SSF52266">
    <property type="entry name" value="SGNH hydrolase"/>
    <property type="match status" value="1"/>
</dbReference>
<dbReference type="Gene3D" id="2.60.20.10">
    <property type="entry name" value="Crystallins"/>
    <property type="match status" value="1"/>
</dbReference>
<protein>
    <submittedName>
        <fullName evidence="4">Lysophospholipase L1</fullName>
    </submittedName>
</protein>
<feature type="domain" description="Carbohydrate esterase 2 N-terminal" evidence="3">
    <location>
        <begin position="57"/>
        <end position="155"/>
    </location>
</feature>
<dbReference type="STRING" id="104663.SAMN04488121_103604"/>
<dbReference type="RefSeq" id="WP_089833265.1">
    <property type="nucleotide sequence ID" value="NZ_FNBN01000003.1"/>
</dbReference>
<dbReference type="OrthoDB" id="9801375at2"/>
<dbReference type="GO" id="GO:0052689">
    <property type="term" value="F:carboxylic ester hydrolase activity"/>
    <property type="evidence" value="ECO:0007669"/>
    <property type="project" value="InterPro"/>
</dbReference>
<dbReference type="InterPro" id="IPR040794">
    <property type="entry name" value="CE2_N"/>
</dbReference>
<evidence type="ECO:0000259" key="2">
    <source>
        <dbReference type="Pfam" id="PF13472"/>
    </source>
</evidence>
<dbReference type="Gene3D" id="3.40.50.1110">
    <property type="entry name" value="SGNH hydrolase"/>
    <property type="match status" value="1"/>
</dbReference>
<dbReference type="PANTHER" id="PTHR37834">
    <property type="entry name" value="GDSL-LIKE LIPASE/ACYLHYDROLASE DOMAIN PROTEIN (AFU_ORTHOLOGUE AFUA_2G00620)"/>
    <property type="match status" value="1"/>
</dbReference>
<dbReference type="InterPro" id="IPR037461">
    <property type="entry name" value="CtCE2-like_dom"/>
</dbReference>
<keyword evidence="1" id="KW-0732">Signal</keyword>
<evidence type="ECO:0000313" key="5">
    <source>
        <dbReference type="Proteomes" id="UP000199045"/>
    </source>
</evidence>
<feature type="chain" id="PRO_5011506525" evidence="1">
    <location>
        <begin position="26"/>
        <end position="446"/>
    </location>
</feature>
<dbReference type="InterPro" id="IPR013830">
    <property type="entry name" value="SGNH_hydro"/>
</dbReference>
<dbReference type="InterPro" id="IPR036514">
    <property type="entry name" value="SGNH_hydro_sf"/>
</dbReference>
<accession>A0A1G7RT13</accession>
<dbReference type="Pfam" id="PF13472">
    <property type="entry name" value="Lipase_GDSL_2"/>
    <property type="match status" value="1"/>
</dbReference>
<dbReference type="AlphaFoldDB" id="A0A1G7RT13"/>
<gene>
    <name evidence="4" type="ORF">SAMN04488121_103604</name>
</gene>
<dbReference type="Proteomes" id="UP000199045">
    <property type="component" value="Unassembled WGS sequence"/>
</dbReference>
<evidence type="ECO:0000256" key="1">
    <source>
        <dbReference type="SAM" id="SignalP"/>
    </source>
</evidence>
<organism evidence="4 5">
    <name type="scientific">Chitinophaga filiformis</name>
    <name type="common">Myxococcus filiformis</name>
    <name type="synonym">Flexibacter filiformis</name>
    <dbReference type="NCBI Taxonomy" id="104663"/>
    <lineage>
        <taxon>Bacteria</taxon>
        <taxon>Pseudomonadati</taxon>
        <taxon>Bacteroidota</taxon>
        <taxon>Chitinophagia</taxon>
        <taxon>Chitinophagales</taxon>
        <taxon>Chitinophagaceae</taxon>
        <taxon>Chitinophaga</taxon>
    </lineage>
</organism>
<dbReference type="Gene3D" id="2.60.120.260">
    <property type="entry name" value="Galactose-binding domain-like"/>
    <property type="match status" value="1"/>
</dbReference>
<dbReference type="Pfam" id="PF17996">
    <property type="entry name" value="CE2_N"/>
    <property type="match status" value="1"/>
</dbReference>
<dbReference type="SUPFAM" id="SSF49695">
    <property type="entry name" value="gamma-Crystallin-like"/>
    <property type="match status" value="1"/>
</dbReference>
<dbReference type="InterPro" id="IPR011024">
    <property type="entry name" value="G_crystallin-like"/>
</dbReference>
<dbReference type="EMBL" id="FNBN01000003">
    <property type="protein sequence ID" value="SDG13918.1"/>
    <property type="molecule type" value="Genomic_DNA"/>
</dbReference>
<evidence type="ECO:0000259" key="3">
    <source>
        <dbReference type="Pfam" id="PF17996"/>
    </source>
</evidence>
<name>A0A1G7RT13_CHIFI</name>
<dbReference type="PANTHER" id="PTHR37834:SF2">
    <property type="entry name" value="ESTERASE, SGNH HYDROLASE-TYPE"/>
    <property type="match status" value="1"/>
</dbReference>
<reference evidence="4 5" key="1">
    <citation type="submission" date="2016-10" db="EMBL/GenBank/DDBJ databases">
        <authorList>
            <person name="de Groot N.N."/>
        </authorList>
    </citation>
    <scope>NUCLEOTIDE SEQUENCE [LARGE SCALE GENOMIC DNA]</scope>
    <source>
        <strain evidence="4 5">DSM 527</strain>
    </source>
</reference>
<dbReference type="InterPro" id="IPR052762">
    <property type="entry name" value="PCW_deacetylase/CE"/>
</dbReference>
<proteinExistence type="predicted"/>
<sequence>MKTLRQFSLAILVLFHFGCVKTQFAEPTSNGSDNLKAKLTSNAAALAGDPTDGNINYFGRWDFNNPAEYASYWGGAYFRVNFTGTTVKIKVGYPTHYYAKIDNGPWISYYNASGTINLTPTPLSNGTHTLSVAQGKDYDYVFKFQGLVLDAGATTSAPSTFTELIEWIGDSITCGYTDEQANVSGYGWVCSEQLLHTEHTQIAYPGIRLVSGDNGPGMDVQYFKLQNPSFNTAPAWDFTRYTPKVIVINLGTNDNGHVPENQFRDSYITFLTNIRTKFPNVEIFVMRTFNGYLVTPTVAAVNARIAAGDNKVHYIDTNGWLTNADYTDGLHPSVAGNIKAANLLQPILQPYVTGTANSGVTFYQDINYGGAASQVLPVGNYTLAQLAARGMPNDWASSVKVPAGRTLIMYADDNFSGTSWTRTGDTPNFTTLSPNANDLVSSVRVQ</sequence>